<dbReference type="AlphaFoldDB" id="A0AAD2FRX7"/>
<comment type="caution">
    <text evidence="2">The sequence shown here is derived from an EMBL/GenBank/DDBJ whole genome shotgun (WGS) entry which is preliminary data.</text>
</comment>
<dbReference type="Proteomes" id="UP001295423">
    <property type="component" value="Unassembled WGS sequence"/>
</dbReference>
<proteinExistence type="predicted"/>
<evidence type="ECO:0008006" key="4">
    <source>
        <dbReference type="Google" id="ProtNLM"/>
    </source>
</evidence>
<dbReference type="PANTHER" id="PTHR11183">
    <property type="entry name" value="GLYCOGENIN SUBFAMILY MEMBER"/>
    <property type="match status" value="1"/>
</dbReference>
<sequence length="413" mass="46671">MEVLRSKNNESSPNTSITTKERASNPKWAYVFLLADVNPEEPSYQGILYNIFVSTYVLKHDPTAQSYSKADIVVMVQMSSASKESKLREESFLQRMGIKILYLEPPTATTTISTKQEDTTTTFYSLVLAKFHVLKLTTYTKVLFLDGDVLTLCNLDYLLALSEEGQVLKETVLHAMYEDPVNAGLFIVTPKQEYYDEVQDIIQRHGIPSKQENNSNWDPKVGWGDKSVDYRLWDMTPGKGWSFYCADADQGLLLYWARFVRKQVSIIVGPVIEEYSPSNYDGAPEQVTSSGALLEHSCVERDLQKHGRTGTFAANAGPMAASLPFYQDFFHMVGYSKAWELPPVRPVPNSRDEVESSSEYWYFLLQKVKDRFDSEKIIPPIEEITKSIPQPRIRGDLISVADGPDGDLVPVVV</sequence>
<protein>
    <recommendedName>
        <fullName evidence="4">Hexosyltransferase</fullName>
    </recommendedName>
</protein>
<dbReference type="Gene3D" id="3.90.550.10">
    <property type="entry name" value="Spore Coat Polysaccharide Biosynthesis Protein SpsA, Chain A"/>
    <property type="match status" value="1"/>
</dbReference>
<gene>
    <name evidence="2" type="ORF">CYCCA115_LOCUS13004</name>
</gene>
<dbReference type="InterPro" id="IPR050587">
    <property type="entry name" value="GNT1/Glycosyltrans_8"/>
</dbReference>
<feature type="region of interest" description="Disordered" evidence="1">
    <location>
        <begin position="1"/>
        <end position="20"/>
    </location>
</feature>
<evidence type="ECO:0000313" key="3">
    <source>
        <dbReference type="Proteomes" id="UP001295423"/>
    </source>
</evidence>
<dbReference type="InterPro" id="IPR002495">
    <property type="entry name" value="Glyco_trans_8"/>
</dbReference>
<evidence type="ECO:0000313" key="2">
    <source>
        <dbReference type="EMBL" id="CAJ1951298.1"/>
    </source>
</evidence>
<dbReference type="EMBL" id="CAKOGP040001781">
    <property type="protein sequence ID" value="CAJ1951298.1"/>
    <property type="molecule type" value="Genomic_DNA"/>
</dbReference>
<keyword evidence="3" id="KW-1185">Reference proteome</keyword>
<feature type="compositionally biased region" description="Polar residues" evidence="1">
    <location>
        <begin position="9"/>
        <end position="18"/>
    </location>
</feature>
<dbReference type="InterPro" id="IPR029044">
    <property type="entry name" value="Nucleotide-diphossugar_trans"/>
</dbReference>
<dbReference type="SUPFAM" id="SSF53448">
    <property type="entry name" value="Nucleotide-diphospho-sugar transferases"/>
    <property type="match status" value="1"/>
</dbReference>
<dbReference type="Pfam" id="PF01501">
    <property type="entry name" value="Glyco_transf_8"/>
    <property type="match status" value="1"/>
</dbReference>
<evidence type="ECO:0000256" key="1">
    <source>
        <dbReference type="SAM" id="MobiDB-lite"/>
    </source>
</evidence>
<dbReference type="GO" id="GO:0016757">
    <property type="term" value="F:glycosyltransferase activity"/>
    <property type="evidence" value="ECO:0007669"/>
    <property type="project" value="InterPro"/>
</dbReference>
<accession>A0AAD2FRX7</accession>
<name>A0AAD2FRX7_9STRA</name>
<organism evidence="2 3">
    <name type="scientific">Cylindrotheca closterium</name>
    <dbReference type="NCBI Taxonomy" id="2856"/>
    <lineage>
        <taxon>Eukaryota</taxon>
        <taxon>Sar</taxon>
        <taxon>Stramenopiles</taxon>
        <taxon>Ochrophyta</taxon>
        <taxon>Bacillariophyta</taxon>
        <taxon>Bacillariophyceae</taxon>
        <taxon>Bacillariophycidae</taxon>
        <taxon>Bacillariales</taxon>
        <taxon>Bacillariaceae</taxon>
        <taxon>Cylindrotheca</taxon>
    </lineage>
</organism>
<reference evidence="2" key="1">
    <citation type="submission" date="2023-08" db="EMBL/GenBank/DDBJ databases">
        <authorList>
            <person name="Audoor S."/>
            <person name="Bilcke G."/>
        </authorList>
    </citation>
    <scope>NUCLEOTIDE SEQUENCE</scope>
</reference>